<name>A0A8X6QJE0_NEPPI</name>
<dbReference type="Proteomes" id="UP000887013">
    <property type="component" value="Unassembled WGS sequence"/>
</dbReference>
<reference evidence="1" key="1">
    <citation type="submission" date="2020-08" db="EMBL/GenBank/DDBJ databases">
        <title>Multicomponent nature underlies the extraordinary mechanical properties of spider dragline silk.</title>
        <authorList>
            <person name="Kono N."/>
            <person name="Nakamura H."/>
            <person name="Mori M."/>
            <person name="Yoshida Y."/>
            <person name="Ohtoshi R."/>
            <person name="Malay A.D."/>
            <person name="Moran D.A.P."/>
            <person name="Tomita M."/>
            <person name="Numata K."/>
            <person name="Arakawa K."/>
        </authorList>
    </citation>
    <scope>NUCLEOTIDE SEQUENCE</scope>
</reference>
<gene>
    <name evidence="1" type="ORF">NPIL_173291</name>
</gene>
<dbReference type="AlphaFoldDB" id="A0A8X6QJE0"/>
<sequence length="79" mass="9296">MTRRELKNHSDDWYFSSCHICEYNFKNLKLISYPENIQLAICPIPHRPNMPVPLPPLEFPVFLSESSGLRPSTSPRFQY</sequence>
<organism evidence="1 2">
    <name type="scientific">Nephila pilipes</name>
    <name type="common">Giant wood spider</name>
    <name type="synonym">Nephila maculata</name>
    <dbReference type="NCBI Taxonomy" id="299642"/>
    <lineage>
        <taxon>Eukaryota</taxon>
        <taxon>Metazoa</taxon>
        <taxon>Ecdysozoa</taxon>
        <taxon>Arthropoda</taxon>
        <taxon>Chelicerata</taxon>
        <taxon>Arachnida</taxon>
        <taxon>Araneae</taxon>
        <taxon>Araneomorphae</taxon>
        <taxon>Entelegynae</taxon>
        <taxon>Araneoidea</taxon>
        <taxon>Nephilidae</taxon>
        <taxon>Nephila</taxon>
    </lineage>
</organism>
<dbReference type="EMBL" id="BMAW01082278">
    <property type="protein sequence ID" value="GFU28398.1"/>
    <property type="molecule type" value="Genomic_DNA"/>
</dbReference>
<evidence type="ECO:0000313" key="1">
    <source>
        <dbReference type="EMBL" id="GFU28398.1"/>
    </source>
</evidence>
<protein>
    <submittedName>
        <fullName evidence="1">Uncharacterized protein</fullName>
    </submittedName>
</protein>
<proteinExistence type="predicted"/>
<keyword evidence="2" id="KW-1185">Reference proteome</keyword>
<evidence type="ECO:0000313" key="2">
    <source>
        <dbReference type="Proteomes" id="UP000887013"/>
    </source>
</evidence>
<comment type="caution">
    <text evidence="1">The sequence shown here is derived from an EMBL/GenBank/DDBJ whole genome shotgun (WGS) entry which is preliminary data.</text>
</comment>
<accession>A0A8X6QJE0</accession>
<dbReference type="OrthoDB" id="7890494at2759"/>